<evidence type="ECO:0000313" key="3">
    <source>
        <dbReference type="Proteomes" id="UP000649328"/>
    </source>
</evidence>
<evidence type="ECO:0000256" key="1">
    <source>
        <dbReference type="SAM" id="MobiDB-lite"/>
    </source>
</evidence>
<comment type="caution">
    <text evidence="2">The sequence shown here is derived from an EMBL/GenBank/DDBJ whole genome shotgun (WGS) entry which is preliminary data.</text>
</comment>
<proteinExistence type="predicted"/>
<gene>
    <name evidence="2" type="ORF">HF325_004284</name>
</gene>
<name>A0A8H7LBF3_9ASCO</name>
<dbReference type="AlphaFoldDB" id="A0A8H7LBF3"/>
<organism evidence="2 3">
    <name type="scientific">Metschnikowia pulcherrima</name>
    <dbReference type="NCBI Taxonomy" id="27326"/>
    <lineage>
        <taxon>Eukaryota</taxon>
        <taxon>Fungi</taxon>
        <taxon>Dikarya</taxon>
        <taxon>Ascomycota</taxon>
        <taxon>Saccharomycotina</taxon>
        <taxon>Pichiomycetes</taxon>
        <taxon>Metschnikowiaceae</taxon>
        <taxon>Metschnikowia</taxon>
    </lineage>
</organism>
<accession>A0A8H7LBF3</accession>
<sequence length="136" mass="15180">MLDFGTGDKSPSVRQKDLETKNLLSLEPVKEVITHCETSGEPRSIEPNSEEVKTVNILGKHAENEHPDVRIECDNGQANGQIGNDKLAEFLHEEPLHESDDLQLDSSGLCELGYKIKKHHHLDISNTFMGGTLPRR</sequence>
<evidence type="ECO:0000313" key="2">
    <source>
        <dbReference type="EMBL" id="KAF8001783.1"/>
    </source>
</evidence>
<dbReference type="OrthoDB" id="4062651at2759"/>
<dbReference type="EMBL" id="JACBPP010000005">
    <property type="protein sequence ID" value="KAF8001783.1"/>
    <property type="molecule type" value="Genomic_DNA"/>
</dbReference>
<reference evidence="2" key="1">
    <citation type="submission" date="2020-10" db="EMBL/GenBank/DDBJ databases">
        <title>The Whole-Genome Sequence of Metschnikowia persimmonesis, a Novel Endophytic Yeast Species Isolated from Medicinal Plant Diospyros kaki Thumb.</title>
        <authorList>
            <person name="Rahmat E."/>
            <person name="Kang Y."/>
        </authorList>
    </citation>
    <scope>NUCLEOTIDE SEQUENCE</scope>
    <source>
        <strain evidence="2">KIOM G15050</strain>
    </source>
</reference>
<keyword evidence="3" id="KW-1185">Reference proteome</keyword>
<dbReference type="Proteomes" id="UP000649328">
    <property type="component" value="Unassembled WGS sequence"/>
</dbReference>
<protein>
    <submittedName>
        <fullName evidence="2">Uncharacterized protein</fullName>
    </submittedName>
</protein>
<feature type="region of interest" description="Disordered" evidence="1">
    <location>
        <begin position="1"/>
        <end position="20"/>
    </location>
</feature>